<feature type="region of interest" description="Disordered" evidence="1">
    <location>
        <begin position="65"/>
        <end position="89"/>
    </location>
</feature>
<evidence type="ECO:0000313" key="4">
    <source>
        <dbReference type="RefSeq" id="XP_010922886.1"/>
    </source>
</evidence>
<evidence type="ECO:0000313" key="3">
    <source>
        <dbReference type="Proteomes" id="UP000504607"/>
    </source>
</evidence>
<evidence type="ECO:0000256" key="1">
    <source>
        <dbReference type="SAM" id="MobiDB-lite"/>
    </source>
</evidence>
<dbReference type="PROSITE" id="PS51257">
    <property type="entry name" value="PROKAR_LIPOPROTEIN"/>
    <property type="match status" value="1"/>
</dbReference>
<dbReference type="PANTHER" id="PTHR33474">
    <property type="entry name" value="TRANSMEMBRANE PROTEIN"/>
    <property type="match status" value="1"/>
</dbReference>
<dbReference type="FunCoup" id="A0A6I9RA57">
    <property type="interactions" value="2055"/>
</dbReference>
<dbReference type="InParanoid" id="A0A6I9RA57"/>
<organism evidence="3 4">
    <name type="scientific">Elaeis guineensis var. tenera</name>
    <name type="common">Oil palm</name>
    <dbReference type="NCBI Taxonomy" id="51953"/>
    <lineage>
        <taxon>Eukaryota</taxon>
        <taxon>Viridiplantae</taxon>
        <taxon>Streptophyta</taxon>
        <taxon>Embryophyta</taxon>
        <taxon>Tracheophyta</taxon>
        <taxon>Spermatophyta</taxon>
        <taxon>Magnoliopsida</taxon>
        <taxon>Liliopsida</taxon>
        <taxon>Arecaceae</taxon>
        <taxon>Arecoideae</taxon>
        <taxon>Cocoseae</taxon>
        <taxon>Elaeidinae</taxon>
        <taxon>Elaeis</taxon>
    </lineage>
</organism>
<feature type="compositionally biased region" description="Basic and acidic residues" evidence="1">
    <location>
        <begin position="79"/>
        <end position="89"/>
    </location>
</feature>
<dbReference type="PANTHER" id="PTHR33474:SF28">
    <property type="entry name" value="OS01G0815400 PROTEIN"/>
    <property type="match status" value="1"/>
</dbReference>
<protein>
    <submittedName>
        <fullName evidence="4">Uncharacterized protein LOC105046088 isoform X1</fullName>
    </submittedName>
</protein>
<dbReference type="AlphaFoldDB" id="A0A6I9RA57"/>
<feature type="chain" id="PRO_5026950137" evidence="2">
    <location>
        <begin position="28"/>
        <end position="89"/>
    </location>
</feature>
<name>A0A6I9RA57_ELAGV</name>
<keyword evidence="3" id="KW-1185">Reference proteome</keyword>
<proteinExistence type="predicted"/>
<sequence>MMDQKKTLLQLLALLLFLSCLLLPLGAVPLSRSLALGNQEPPLPEATDQVMVREVRMMEEEIARMDIESNDYPGSGANNRHDPRSPGRA</sequence>
<keyword evidence="2" id="KW-0732">Signal</keyword>
<gene>
    <name evidence="4" type="primary">LOC105046088</name>
</gene>
<accession>A0A6I9RA57</accession>
<feature type="signal peptide" evidence="2">
    <location>
        <begin position="1"/>
        <end position="27"/>
    </location>
</feature>
<dbReference type="Proteomes" id="UP000504607">
    <property type="component" value="Chromosome 5"/>
</dbReference>
<dbReference type="RefSeq" id="XP_010922886.1">
    <property type="nucleotide sequence ID" value="XM_010924584.2"/>
</dbReference>
<reference evidence="4" key="1">
    <citation type="submission" date="2025-08" db="UniProtKB">
        <authorList>
            <consortium name="RefSeq"/>
        </authorList>
    </citation>
    <scope>IDENTIFICATION</scope>
</reference>
<evidence type="ECO:0000256" key="2">
    <source>
        <dbReference type="SAM" id="SignalP"/>
    </source>
</evidence>